<reference evidence="1 2" key="1">
    <citation type="journal article" date="2018" name="Nat. Biotechnol.">
        <title>A standardized bacterial taxonomy based on genome phylogeny substantially revises the tree of life.</title>
        <authorList>
            <person name="Parks D.H."/>
            <person name="Chuvochina M."/>
            <person name="Waite D.W."/>
            <person name="Rinke C."/>
            <person name="Skarshewski A."/>
            <person name="Chaumeil P.A."/>
            <person name="Hugenholtz P."/>
        </authorList>
    </citation>
    <scope>NUCLEOTIDE SEQUENCE [LARGE SCALE GENOMIC DNA]</scope>
    <source>
        <strain evidence="1">UBA9375</strain>
    </source>
</reference>
<protein>
    <submittedName>
        <fullName evidence="1">Uncharacterized protein</fullName>
    </submittedName>
</protein>
<organism evidence="1 2">
    <name type="scientific">Gimesia maris</name>
    <dbReference type="NCBI Taxonomy" id="122"/>
    <lineage>
        <taxon>Bacteria</taxon>
        <taxon>Pseudomonadati</taxon>
        <taxon>Planctomycetota</taxon>
        <taxon>Planctomycetia</taxon>
        <taxon>Planctomycetales</taxon>
        <taxon>Planctomycetaceae</taxon>
        <taxon>Gimesia</taxon>
    </lineage>
</organism>
<dbReference type="AlphaFoldDB" id="A0A3D3R501"/>
<accession>A0A3D3R501</accession>
<name>A0A3D3R501_9PLAN</name>
<evidence type="ECO:0000313" key="2">
    <source>
        <dbReference type="Proteomes" id="UP000263642"/>
    </source>
</evidence>
<proteinExistence type="predicted"/>
<gene>
    <name evidence="1" type="ORF">DIT97_06340</name>
</gene>
<evidence type="ECO:0000313" key="1">
    <source>
        <dbReference type="EMBL" id="HCO22690.1"/>
    </source>
</evidence>
<dbReference type="EMBL" id="DQAY01000043">
    <property type="protein sequence ID" value="HCO22690.1"/>
    <property type="molecule type" value="Genomic_DNA"/>
</dbReference>
<comment type="caution">
    <text evidence="1">The sequence shown here is derived from an EMBL/GenBank/DDBJ whole genome shotgun (WGS) entry which is preliminary data.</text>
</comment>
<dbReference type="Proteomes" id="UP000263642">
    <property type="component" value="Unassembled WGS sequence"/>
</dbReference>
<sequence length="132" mass="15907">MDLQLEQELYQRFLQKEKVARFLWMLESPERRSRIFEDLRDVRYFDEKSYEELTGQDKSPTMIIDRLKNLGVMSVIYIISSNEDDDGTEQVLEPYINTKIWQTEEVIGYCRKSKVGFFKNHEGWFYLLSDSK</sequence>
<dbReference type="RefSeq" id="WP_154930752.1">
    <property type="nucleotide sequence ID" value="NZ_CAXBMG010000006.1"/>
</dbReference>